<name>A0ABY4PH00_9LACO</name>
<protein>
    <recommendedName>
        <fullName evidence="1">DUF1659 domain-containing protein</fullName>
    </recommendedName>
</protein>
<evidence type="ECO:0000259" key="1">
    <source>
        <dbReference type="Pfam" id="PF07872"/>
    </source>
</evidence>
<evidence type="ECO:0000313" key="2">
    <source>
        <dbReference type="EMBL" id="UQS84940.1"/>
    </source>
</evidence>
<sequence>MNKTWDKTKVVYNMVTKDAEKVVKRSFTNIIENVTDDQIAEFGSILKTLTTDNLENVELVEQTKYYA</sequence>
<evidence type="ECO:0000313" key="3">
    <source>
        <dbReference type="Proteomes" id="UP000831859"/>
    </source>
</evidence>
<dbReference type="EMBL" id="CP093362">
    <property type="protein sequence ID" value="UQS84940.1"/>
    <property type="molecule type" value="Genomic_DNA"/>
</dbReference>
<organism evidence="2 3">
    <name type="scientific">Apilactobacillus apisilvae</name>
    <dbReference type="NCBI Taxonomy" id="2923364"/>
    <lineage>
        <taxon>Bacteria</taxon>
        <taxon>Bacillati</taxon>
        <taxon>Bacillota</taxon>
        <taxon>Bacilli</taxon>
        <taxon>Lactobacillales</taxon>
        <taxon>Lactobacillaceae</taxon>
        <taxon>Apilactobacillus</taxon>
    </lineage>
</organism>
<keyword evidence="3" id="KW-1185">Reference proteome</keyword>
<proteinExistence type="predicted"/>
<feature type="domain" description="DUF1659" evidence="1">
    <location>
        <begin position="2"/>
        <end position="64"/>
    </location>
</feature>
<gene>
    <name evidence="2" type="ORF">MOO46_06770</name>
</gene>
<accession>A0ABY4PH00</accession>
<dbReference type="Pfam" id="PF07872">
    <property type="entry name" value="DUF1659"/>
    <property type="match status" value="1"/>
</dbReference>
<reference evidence="2 3" key="1">
    <citation type="journal article" date="2022" name="Int. J. Syst. Evol. Microbiol.">
        <title>Apilactobacillus apisilvae sp. nov., Nicolia spurrieriana gen. nov. sp. nov., Bombilactobacillus folatiphilus sp. nov. and Bombilactobacillus thymidiniphilus sp. nov., four new lactic acid bacterial isolates from stingless bees Tetragonula carbonaria and Austroplebeia australis.</title>
        <authorList>
            <person name="Oliphant S.A."/>
            <person name="Watson-Haigh N.S."/>
            <person name="Sumby K.M."/>
            <person name="Gardner J."/>
            <person name="Groom S."/>
            <person name="Jiranek V."/>
        </authorList>
    </citation>
    <scope>NUCLEOTIDE SEQUENCE [LARGE SCALE GENOMIC DNA]</scope>
    <source>
        <strain evidence="2 3">SG5_A10</strain>
    </source>
</reference>
<dbReference type="RefSeq" id="WP_249510920.1">
    <property type="nucleotide sequence ID" value="NZ_CP093362.1"/>
</dbReference>
<dbReference type="Proteomes" id="UP000831859">
    <property type="component" value="Chromosome"/>
</dbReference>
<dbReference type="InterPro" id="IPR012454">
    <property type="entry name" value="DUF1659"/>
</dbReference>